<dbReference type="CDD" id="cd00067">
    <property type="entry name" value="GAL4"/>
    <property type="match status" value="1"/>
</dbReference>
<evidence type="ECO:0000256" key="5">
    <source>
        <dbReference type="ARBA" id="ARBA00023163"/>
    </source>
</evidence>
<keyword evidence="6" id="KW-0539">Nucleus</keyword>
<feature type="domain" description="Zn(2)-C6 fungal-type" evidence="7">
    <location>
        <begin position="13"/>
        <end position="42"/>
    </location>
</feature>
<dbReference type="GO" id="GO:0005634">
    <property type="term" value="C:nucleus"/>
    <property type="evidence" value="ECO:0007669"/>
    <property type="project" value="TreeGrafter"/>
</dbReference>
<dbReference type="eggNOG" id="ENOG502SMMJ">
    <property type="taxonomic scope" value="Eukaryota"/>
</dbReference>
<dbReference type="PROSITE" id="PS00463">
    <property type="entry name" value="ZN2_CY6_FUNGAL_1"/>
    <property type="match status" value="1"/>
</dbReference>
<dbReference type="GO" id="GO:0001228">
    <property type="term" value="F:DNA-binding transcription activator activity, RNA polymerase II-specific"/>
    <property type="evidence" value="ECO:0007669"/>
    <property type="project" value="TreeGrafter"/>
</dbReference>
<name>B8MSP5_TALSN</name>
<dbReference type="CDD" id="cd12148">
    <property type="entry name" value="fungal_TF_MHR"/>
    <property type="match status" value="1"/>
</dbReference>
<evidence type="ECO:0000256" key="3">
    <source>
        <dbReference type="ARBA" id="ARBA00023015"/>
    </source>
</evidence>
<evidence type="ECO:0000313" key="8">
    <source>
        <dbReference type="EMBL" id="EED12503.1"/>
    </source>
</evidence>
<keyword evidence="9" id="KW-1185">Reference proteome</keyword>
<keyword evidence="2" id="KW-0862">Zinc</keyword>
<dbReference type="EMBL" id="EQ962660">
    <property type="protein sequence ID" value="EED12503.1"/>
    <property type="molecule type" value="Genomic_DNA"/>
</dbReference>
<dbReference type="Pfam" id="PF04082">
    <property type="entry name" value="Fungal_trans"/>
    <property type="match status" value="1"/>
</dbReference>
<accession>B8MSP5</accession>
<dbReference type="SMART" id="SM00906">
    <property type="entry name" value="Fungal_trans"/>
    <property type="match status" value="1"/>
</dbReference>
<dbReference type="Proteomes" id="UP000001745">
    <property type="component" value="Unassembled WGS sequence"/>
</dbReference>
<dbReference type="OrthoDB" id="4337792at2759"/>
<dbReference type="GO" id="GO:0008270">
    <property type="term" value="F:zinc ion binding"/>
    <property type="evidence" value="ECO:0007669"/>
    <property type="project" value="InterPro"/>
</dbReference>
<evidence type="ECO:0000256" key="4">
    <source>
        <dbReference type="ARBA" id="ARBA00023125"/>
    </source>
</evidence>
<dbReference type="SUPFAM" id="SSF57701">
    <property type="entry name" value="Zn2/Cys6 DNA-binding domain"/>
    <property type="match status" value="1"/>
</dbReference>
<dbReference type="InterPro" id="IPR001138">
    <property type="entry name" value="Zn2Cys6_DnaBD"/>
</dbReference>
<dbReference type="AlphaFoldDB" id="B8MSP5"/>
<dbReference type="Pfam" id="PF00172">
    <property type="entry name" value="Zn_clus"/>
    <property type="match status" value="1"/>
</dbReference>
<evidence type="ECO:0000313" key="9">
    <source>
        <dbReference type="Proteomes" id="UP000001745"/>
    </source>
</evidence>
<dbReference type="RefSeq" id="XP_002488157.1">
    <property type="nucleotide sequence ID" value="XM_002488112.1"/>
</dbReference>
<dbReference type="PANTHER" id="PTHR31944">
    <property type="entry name" value="HEME-RESPONSIVE ZINC FINGER TRANSCRIPTION FACTOR HAP1"/>
    <property type="match status" value="1"/>
</dbReference>
<dbReference type="VEuPathDB" id="FungiDB:TSTA_005400"/>
<dbReference type="InterPro" id="IPR036864">
    <property type="entry name" value="Zn2-C6_fun-type_DNA-bd_sf"/>
</dbReference>
<dbReference type="Gene3D" id="4.10.240.10">
    <property type="entry name" value="Zn(2)-C6 fungal-type DNA-binding domain"/>
    <property type="match status" value="1"/>
</dbReference>
<sequence>MEPPPKRRRPPLSCTECRRRKVKCDRKQPCCHCVLWTRPCVYVDKANLSQLTHQQILVGWSGPETDGQPIDGGPLPISRENEDVLPGNVIPSPTSAGDKAIIDIVTRLRAVEQLVSHRTGLCDVDAPGLTTDDPQVAKQDYISLNKSKLFGESHWSGASHVFRGISAFLNAESDDAEENEATRRLKLEMRSIIQKFKVISRNTKPSRPGSILSAQEIGIPSKQLADQMTELYMSRFESVFRILHVPSFRSEYEEYWRDPLQASDTLRLKVHLVITIGYSLCEPPSNQADPLRHETLRWVHFAQNWISAPLEKSRITISGLQIQCLLVLARQVLYIGGDLIWVSMGTIVRTAIQMGLHRDPKHFKNMTMLHAELRRRLWATILEMNLQAALDAGVPPSISFEDFDTEPPFNVDDDHLFDRVGILETLGSEVTTDTSLQLCLLRCIRPRLEILRCLNWAKTEDIQEKAHSLSTSINKINEACRQCWFCIKDYSEGSRVFKRNFADLLLRRFLLPFHRFLIDHAEERSLVYSSRKLSLDAAMALLSPKPSAEFTRLTMLGGGFFKHRLIHISIVLSLELLNEIEEHREDRIMDEPCRYRRLLIEEVREAQRQWAERIKLRETNIKLHMKLSMLLIQAEETGHNISIQQRMGQSGKASLESCFAAVQNRALPDYGRGEGRDDLFEIEEGFQDIDALEFFNFDDIWEPMGADVERGIGFNLTFV</sequence>
<evidence type="ECO:0000256" key="6">
    <source>
        <dbReference type="ARBA" id="ARBA00023242"/>
    </source>
</evidence>
<dbReference type="OMA" id="REYDQYW"/>
<keyword evidence="4" id="KW-0238">DNA-binding</keyword>
<keyword evidence="5" id="KW-0804">Transcription</keyword>
<evidence type="ECO:0000256" key="2">
    <source>
        <dbReference type="ARBA" id="ARBA00022833"/>
    </source>
</evidence>
<keyword evidence="3" id="KW-0805">Transcription regulation</keyword>
<dbReference type="PROSITE" id="PS50048">
    <property type="entry name" value="ZN2_CY6_FUNGAL_2"/>
    <property type="match status" value="1"/>
</dbReference>
<dbReference type="HOGENOM" id="CLU_007091_3_0_1"/>
<dbReference type="GO" id="GO:0000978">
    <property type="term" value="F:RNA polymerase II cis-regulatory region sequence-specific DNA binding"/>
    <property type="evidence" value="ECO:0007669"/>
    <property type="project" value="TreeGrafter"/>
</dbReference>
<gene>
    <name evidence="8" type="ORF">TSTA_005400</name>
</gene>
<dbReference type="InterPro" id="IPR007219">
    <property type="entry name" value="XnlR_reg_dom"/>
</dbReference>
<protein>
    <recommendedName>
        <fullName evidence="7">Zn(2)-C6 fungal-type domain-containing protein</fullName>
    </recommendedName>
</protein>
<dbReference type="GeneID" id="8105514"/>
<evidence type="ECO:0000256" key="1">
    <source>
        <dbReference type="ARBA" id="ARBA00022723"/>
    </source>
</evidence>
<organism evidence="8 9">
    <name type="scientific">Talaromyces stipitatus (strain ATCC 10500 / CBS 375.48 / QM 6759 / NRRL 1006)</name>
    <name type="common">Penicillium stipitatum</name>
    <dbReference type="NCBI Taxonomy" id="441959"/>
    <lineage>
        <taxon>Eukaryota</taxon>
        <taxon>Fungi</taxon>
        <taxon>Dikarya</taxon>
        <taxon>Ascomycota</taxon>
        <taxon>Pezizomycotina</taxon>
        <taxon>Eurotiomycetes</taxon>
        <taxon>Eurotiomycetidae</taxon>
        <taxon>Eurotiales</taxon>
        <taxon>Trichocomaceae</taxon>
        <taxon>Talaromyces</taxon>
        <taxon>Talaromyces sect. Talaromyces</taxon>
    </lineage>
</organism>
<evidence type="ECO:0000259" key="7">
    <source>
        <dbReference type="PROSITE" id="PS50048"/>
    </source>
</evidence>
<dbReference type="InterPro" id="IPR051430">
    <property type="entry name" value="Fungal_TF_Env_Response"/>
</dbReference>
<reference evidence="9" key="1">
    <citation type="journal article" date="2015" name="Genome Announc.">
        <title>Genome sequence of the AIDS-associated pathogen Penicillium marneffei (ATCC18224) and its near taxonomic relative Talaromyces stipitatus (ATCC10500).</title>
        <authorList>
            <person name="Nierman W.C."/>
            <person name="Fedorova-Abrams N.D."/>
            <person name="Andrianopoulos A."/>
        </authorList>
    </citation>
    <scope>NUCLEOTIDE SEQUENCE [LARGE SCALE GENOMIC DNA]</scope>
    <source>
        <strain evidence="9">ATCC 10500 / CBS 375.48 / QM 6759 / NRRL 1006</strain>
    </source>
</reference>
<dbReference type="SMART" id="SM00066">
    <property type="entry name" value="GAL4"/>
    <property type="match status" value="1"/>
</dbReference>
<dbReference type="GO" id="GO:0006351">
    <property type="term" value="P:DNA-templated transcription"/>
    <property type="evidence" value="ECO:0007669"/>
    <property type="project" value="InterPro"/>
</dbReference>
<dbReference type="PhylomeDB" id="B8MSP5"/>
<keyword evidence="1" id="KW-0479">Metal-binding</keyword>
<proteinExistence type="predicted"/>
<dbReference type="PANTHER" id="PTHR31944:SF131">
    <property type="entry name" value="HEME-RESPONSIVE ZINC FINGER TRANSCRIPTION FACTOR HAP1"/>
    <property type="match status" value="1"/>
</dbReference>
<dbReference type="InParanoid" id="B8MSP5"/>